<dbReference type="OrthoDB" id="6562952at2"/>
<proteinExistence type="predicted"/>
<reference evidence="4" key="3">
    <citation type="submission" date="2020-06" db="EMBL/GenBank/DDBJ databases">
        <title>REHAB project genomes.</title>
        <authorList>
            <person name="Shaw L.P."/>
        </authorList>
    </citation>
    <scope>NUCLEOTIDE SEQUENCE [LARGE SCALE GENOMIC DNA]</scope>
    <source>
        <strain evidence="4">RHBSTW-00370</strain>
    </source>
</reference>
<evidence type="ECO:0008006" key="5">
    <source>
        <dbReference type="Google" id="ProtNLM"/>
    </source>
</evidence>
<reference evidence="2" key="4">
    <citation type="journal article" date="2021" name="Microb. Genom.">
        <title>A genomic epidemiological study shows that prevalence of antimicrobial resistance in Enterobacterales is associated with the livestock host, as well as antimicrobial usage.</title>
        <authorList>
            <person name="AbuOun M."/>
            <person name="Jones H."/>
            <person name="Stubberfield E."/>
            <person name="Gilson D."/>
            <person name="Shaw L.P."/>
            <person name="Hubbard A.T.M."/>
            <person name="Chau K.K."/>
            <person name="Sebra R."/>
            <person name="Peto T.E.A."/>
            <person name="Crook D.W."/>
            <person name="Read D.S."/>
            <person name="Gweon H.S."/>
            <person name="Walker A.S."/>
            <person name="Stoesser N."/>
            <person name="Smith R.P."/>
            <person name="Anjum M.F."/>
            <person name="On Behalf Of The Rehab Consortium."/>
        </authorList>
    </citation>
    <scope>NUCLEOTIDE SEQUENCE</scope>
    <source>
        <strain evidence="2">RHBSTW-00370</strain>
    </source>
</reference>
<reference evidence="3" key="1">
    <citation type="submission" date="2015-09" db="EMBL/GenBank/DDBJ databases">
        <title>Prevalence of NDMs in South Africa.</title>
        <authorList>
            <person name="Osei Sekyere J."/>
            <person name="Govinden U."/>
            <person name="Essack S."/>
            <person name="Haldorsen B."/>
            <person name="Samuelsen O."/>
            <person name="Aasnaes B."/>
            <person name="Sundsfjord A."/>
        </authorList>
    </citation>
    <scope>NUCLEOTIDE SEQUENCE [LARGE SCALE GENOMIC DNA]</scope>
    <source>
        <strain evidence="3">ST62:944112508</strain>
    </source>
</reference>
<evidence type="ECO:0000313" key="3">
    <source>
        <dbReference type="Proteomes" id="UP000050520"/>
    </source>
</evidence>
<evidence type="ECO:0000313" key="2">
    <source>
        <dbReference type="EMBL" id="QLV31112.1"/>
    </source>
</evidence>
<evidence type="ECO:0000313" key="4">
    <source>
        <dbReference type="Proteomes" id="UP000512222"/>
    </source>
</evidence>
<name>A0A0N8LT15_CITFR</name>
<accession>A0A0N8LT15</accession>
<organism evidence="1 3">
    <name type="scientific">Citrobacter freundii</name>
    <dbReference type="NCBI Taxonomy" id="546"/>
    <lineage>
        <taxon>Bacteria</taxon>
        <taxon>Pseudomonadati</taxon>
        <taxon>Pseudomonadota</taxon>
        <taxon>Gammaproteobacteria</taxon>
        <taxon>Enterobacterales</taxon>
        <taxon>Enterobacteriaceae</taxon>
        <taxon>Citrobacter</taxon>
        <taxon>Citrobacter freundii complex</taxon>
    </lineage>
</organism>
<dbReference type="EMBL" id="LJEB01000192">
    <property type="protein sequence ID" value="KPR47275.1"/>
    <property type="molecule type" value="Genomic_DNA"/>
</dbReference>
<reference evidence="1 3" key="2">
    <citation type="journal article" date="2017" name="PLoS ONE">
        <title>Genomic and phenotypic characterisation of fluoroquinolone resistance mechanisms in Enterobacteriaceae in Durban, South Africa.</title>
        <authorList>
            <person name="Osei Sekyere J."/>
            <person name="Amoako D.G."/>
        </authorList>
    </citation>
    <scope>NUCLEOTIDE SEQUENCE [LARGE SCALE GENOMIC DNA]</scope>
    <source>
        <strain evidence="1 3">ST62:944112508</strain>
    </source>
</reference>
<dbReference type="EMBL" id="CP056573">
    <property type="protein sequence ID" value="QLV31112.1"/>
    <property type="molecule type" value="Genomic_DNA"/>
</dbReference>
<dbReference type="Proteomes" id="UP000050520">
    <property type="component" value="Unassembled WGS sequence"/>
</dbReference>
<evidence type="ECO:0000313" key="1">
    <source>
        <dbReference type="EMBL" id="KPR47275.1"/>
    </source>
</evidence>
<gene>
    <name evidence="1" type="ORF">AN672_27150</name>
    <name evidence="2" type="ORF">HV178_14505</name>
</gene>
<dbReference type="RefSeq" id="WP_003832333.1">
    <property type="nucleotide sequence ID" value="NZ_CP038856.1"/>
</dbReference>
<sequence>MKKSWFQHTQLTTEQADELEARYRAKQIKTERSLDNDFIHWTISAFLPEASKPPRQERTWQQRIWR</sequence>
<dbReference type="AlphaFoldDB" id="A0A0N8LT15"/>
<dbReference type="Proteomes" id="UP000512222">
    <property type="component" value="Chromosome"/>
</dbReference>
<protein>
    <recommendedName>
        <fullName evidence="5">Prophage protein</fullName>
    </recommendedName>
</protein>